<proteinExistence type="predicted"/>
<accession>A0A1I7A4V3</accession>
<keyword evidence="1" id="KW-0732">Signal</keyword>
<feature type="signal peptide" evidence="1">
    <location>
        <begin position="1"/>
        <end position="22"/>
    </location>
</feature>
<keyword evidence="4" id="KW-1185">Reference proteome</keyword>
<dbReference type="eggNOG" id="ENOG5033F44">
    <property type="taxonomic scope" value="Bacteria"/>
</dbReference>
<protein>
    <recommendedName>
        <fullName evidence="2">DUF2059 domain-containing protein</fullName>
    </recommendedName>
</protein>
<evidence type="ECO:0000259" key="2">
    <source>
        <dbReference type="Pfam" id="PF09832"/>
    </source>
</evidence>
<dbReference type="AlphaFoldDB" id="A0A1I7A4V3"/>
<dbReference type="EMBL" id="FPAW01000005">
    <property type="protein sequence ID" value="SFT69959.1"/>
    <property type="molecule type" value="Genomic_DNA"/>
</dbReference>
<dbReference type="InterPro" id="IPR018637">
    <property type="entry name" value="DUF2059"/>
</dbReference>
<feature type="domain" description="DUF2059" evidence="2">
    <location>
        <begin position="78"/>
        <end position="130"/>
    </location>
</feature>
<feature type="chain" id="PRO_5010278824" description="DUF2059 domain-containing protein" evidence="1">
    <location>
        <begin position="23"/>
        <end position="271"/>
    </location>
</feature>
<evidence type="ECO:0000313" key="3">
    <source>
        <dbReference type="EMBL" id="SFT69959.1"/>
    </source>
</evidence>
<organism evidence="3 4">
    <name type="scientific">Sedimentitalea nanhaiensis</name>
    <dbReference type="NCBI Taxonomy" id="999627"/>
    <lineage>
        <taxon>Bacteria</taxon>
        <taxon>Pseudomonadati</taxon>
        <taxon>Pseudomonadota</taxon>
        <taxon>Alphaproteobacteria</taxon>
        <taxon>Rhodobacterales</taxon>
        <taxon>Paracoccaceae</taxon>
        <taxon>Sedimentitalea</taxon>
    </lineage>
</organism>
<dbReference type="OrthoDB" id="7841298at2"/>
<evidence type="ECO:0000256" key="1">
    <source>
        <dbReference type="SAM" id="SignalP"/>
    </source>
</evidence>
<reference evidence="3 4" key="1">
    <citation type="submission" date="2016-10" db="EMBL/GenBank/DDBJ databases">
        <authorList>
            <person name="de Groot N.N."/>
        </authorList>
    </citation>
    <scope>NUCLEOTIDE SEQUENCE [LARGE SCALE GENOMIC DNA]</scope>
    <source>
        <strain evidence="3 4">CGMCC 1.10959</strain>
    </source>
</reference>
<dbReference type="RefSeq" id="WP_051372245.1">
    <property type="nucleotide sequence ID" value="NZ_FPAW01000005.1"/>
</dbReference>
<evidence type="ECO:0000313" key="4">
    <source>
        <dbReference type="Proteomes" id="UP000182466"/>
    </source>
</evidence>
<sequence>MVRRAALAVLAAWILAVPGVMAQTPADRLAVVLRLSHVVSIMQAEGLSHAQTLDADMLDGQGGSYFADRVRQIHDPAEMAQIVQKTLATEMSDSDIAASIAFFDTDLGQRILSLENAARVALADPAVEDLASASYAALKGTDDPRLALVSRFVVANDLIGRNVASALDTNYRFYRGLLEGTDALGDFDPLAEAWAQEADMRAETERWVYGFLLMAYQPLQAGELESYLAFSQSAAGQSLNAALFEGFDRMFRSISYRLGLAVARAMGASDI</sequence>
<name>A0A1I7A4V3_9RHOB</name>
<dbReference type="STRING" id="999627.SAMN05216236_105188"/>
<dbReference type="Pfam" id="PF09832">
    <property type="entry name" value="DUF2059"/>
    <property type="match status" value="1"/>
</dbReference>
<gene>
    <name evidence="3" type="ORF">SAMN05216236_105188</name>
</gene>
<dbReference type="Proteomes" id="UP000182466">
    <property type="component" value="Unassembled WGS sequence"/>
</dbReference>